<dbReference type="eggNOG" id="COG5279">
    <property type="taxonomic scope" value="Bacteria"/>
</dbReference>
<dbReference type="HOGENOM" id="CLU_044957_2_0_9"/>
<proteinExistence type="predicted"/>
<dbReference type="AlphaFoldDB" id="N2AHQ5"/>
<organism evidence="2 3">
    <name type="scientific">Eubacterium plexicaudatum ASF492</name>
    <dbReference type="NCBI Taxonomy" id="1235802"/>
    <lineage>
        <taxon>Bacteria</taxon>
        <taxon>Bacillati</taxon>
        <taxon>Bacillota</taxon>
        <taxon>Clostridia</taxon>
        <taxon>Eubacteriales</taxon>
        <taxon>Eubacteriaceae</taxon>
        <taxon>Eubacterium</taxon>
    </lineage>
</organism>
<dbReference type="SMART" id="SM00460">
    <property type="entry name" value="TGc"/>
    <property type="match status" value="1"/>
</dbReference>
<dbReference type="SUPFAM" id="SSF54001">
    <property type="entry name" value="Cysteine proteinases"/>
    <property type="match status" value="1"/>
</dbReference>
<dbReference type="InterPro" id="IPR038765">
    <property type="entry name" value="Papain-like_cys_pep_sf"/>
</dbReference>
<dbReference type="PATRIC" id="fig|1235802.3.peg.2947"/>
<dbReference type="STRING" id="1235802.C823_02791"/>
<accession>N2AHQ5</accession>
<dbReference type="InterPro" id="IPR052557">
    <property type="entry name" value="CAP/Cytokinesis_protein"/>
</dbReference>
<name>N2AHQ5_9FIRM</name>
<dbReference type="PANTHER" id="PTHR46333:SF2">
    <property type="entry name" value="CYTOKINESIS PROTEIN 3"/>
    <property type="match status" value="1"/>
</dbReference>
<dbReference type="PANTHER" id="PTHR46333">
    <property type="entry name" value="CYTOKINESIS PROTEIN 3"/>
    <property type="match status" value="1"/>
</dbReference>
<gene>
    <name evidence="2" type="ORF">C823_02791</name>
</gene>
<evidence type="ECO:0000313" key="2">
    <source>
        <dbReference type="EMBL" id="EMZ25775.1"/>
    </source>
</evidence>
<dbReference type="PROSITE" id="PS51257">
    <property type="entry name" value="PROKAR_LIPOPROTEIN"/>
    <property type="match status" value="1"/>
</dbReference>
<dbReference type="GO" id="GO:0005737">
    <property type="term" value="C:cytoplasm"/>
    <property type="evidence" value="ECO:0007669"/>
    <property type="project" value="TreeGrafter"/>
</dbReference>
<keyword evidence="3" id="KW-1185">Reference proteome</keyword>
<dbReference type="Gene3D" id="3.10.620.30">
    <property type="match status" value="1"/>
</dbReference>
<feature type="domain" description="Transglutaminase-like" evidence="1">
    <location>
        <begin position="219"/>
        <end position="275"/>
    </location>
</feature>
<dbReference type="InterPro" id="IPR002931">
    <property type="entry name" value="Transglutaminase-like"/>
</dbReference>
<dbReference type="Pfam" id="PF01841">
    <property type="entry name" value="Transglut_core"/>
    <property type="match status" value="1"/>
</dbReference>
<dbReference type="EMBL" id="AQFT01000087">
    <property type="protein sequence ID" value="EMZ25775.1"/>
    <property type="molecule type" value="Genomic_DNA"/>
</dbReference>
<sequence length="408" mass="47408">MRNHFIMKRNRIYIKKRWRAVGLLIAILSGTLSGCALPDGFAGIIRPVEEVVSSVRQNMELRQQMNALDLPKEVETISTGRYAYETLSDEEKKIYDQMLDAVMNQEEEVTLSTSDGRRLEDIFNCVKADYGGLFWVESFRYTQYQRNGQTEVMSFAPNYSMTEAERAAMQKKIDRQVKRYVKGLADATDYEKVRTIYRRLIQKVDYNLKAENNQNIISVFIGKETVCQGYASAMQYLMDRLDIPCIIVTGMAKGGPHAWNLVQLDGEWYYVDVTWGNSKYHDDKENDVKYVEYDYLNITTEEMMQDHSPQAPFELPVCSSIRNNYFVKEKKYFKSMDETAIAKLGQMIRRAYQKGKSNISVKFASGELCAQAKEYFLTEYHISDYCEGLETVYYKTDMQMNIFVVIFP</sequence>
<protein>
    <recommendedName>
        <fullName evidence="1">Transglutaminase-like domain-containing protein</fullName>
    </recommendedName>
</protein>
<evidence type="ECO:0000259" key="1">
    <source>
        <dbReference type="SMART" id="SM00460"/>
    </source>
</evidence>
<reference evidence="2 3" key="1">
    <citation type="journal article" date="2014" name="Genome Announc.">
        <title>Draft genome sequences of the altered schaedler flora, a defined bacterial community from gnotobiotic mice.</title>
        <authorList>
            <person name="Wannemuehler M.J."/>
            <person name="Overstreet A.M."/>
            <person name="Ward D.V."/>
            <person name="Phillips G.J."/>
        </authorList>
    </citation>
    <scope>NUCLEOTIDE SEQUENCE [LARGE SCALE GENOMIC DNA]</scope>
    <source>
        <strain evidence="2 3">ASF492</strain>
    </source>
</reference>
<comment type="caution">
    <text evidence="2">The sequence shown here is derived from an EMBL/GenBank/DDBJ whole genome shotgun (WGS) entry which is preliminary data.</text>
</comment>
<dbReference type="Proteomes" id="UP000012589">
    <property type="component" value="Unassembled WGS sequence"/>
</dbReference>
<evidence type="ECO:0000313" key="3">
    <source>
        <dbReference type="Proteomes" id="UP000012589"/>
    </source>
</evidence>